<keyword evidence="5" id="KW-0539">Nucleus</keyword>
<dbReference type="PROSITE" id="PS50048">
    <property type="entry name" value="ZN2_CY6_FUNGAL_2"/>
    <property type="match status" value="1"/>
</dbReference>
<organism evidence="8 9">
    <name type="scientific">Penicillium canescens</name>
    <dbReference type="NCBI Taxonomy" id="5083"/>
    <lineage>
        <taxon>Eukaryota</taxon>
        <taxon>Fungi</taxon>
        <taxon>Dikarya</taxon>
        <taxon>Ascomycota</taxon>
        <taxon>Pezizomycotina</taxon>
        <taxon>Eurotiomycetes</taxon>
        <taxon>Eurotiomycetidae</taxon>
        <taxon>Eurotiales</taxon>
        <taxon>Aspergillaceae</taxon>
        <taxon>Penicillium</taxon>
    </lineage>
</organism>
<dbReference type="InterPro" id="IPR001138">
    <property type="entry name" value="Zn2Cys6_DnaBD"/>
</dbReference>
<keyword evidence="9" id="KW-1185">Reference proteome</keyword>
<evidence type="ECO:0000256" key="1">
    <source>
        <dbReference type="ARBA" id="ARBA00022723"/>
    </source>
</evidence>
<feature type="region of interest" description="Disordered" evidence="6">
    <location>
        <begin position="31"/>
        <end position="55"/>
    </location>
</feature>
<dbReference type="SUPFAM" id="SSF57701">
    <property type="entry name" value="Zn2/Cys6 DNA-binding domain"/>
    <property type="match status" value="1"/>
</dbReference>
<dbReference type="PANTHER" id="PTHR46910:SF13">
    <property type="entry name" value="SPECIFIC TRANSCRIPTION FACTOR, PUTATIVE (AFU_ORTHOLOGUE AFUA_4G06190)-RELATED"/>
    <property type="match status" value="1"/>
</dbReference>
<evidence type="ECO:0000259" key="7">
    <source>
        <dbReference type="PROSITE" id="PS50048"/>
    </source>
</evidence>
<reference evidence="8" key="1">
    <citation type="journal article" date="2023" name="IMA Fungus">
        <title>Comparative genomic study of the Penicillium genus elucidates a diverse pangenome and 15 lateral gene transfer events.</title>
        <authorList>
            <person name="Petersen C."/>
            <person name="Sorensen T."/>
            <person name="Nielsen M.R."/>
            <person name="Sondergaard T.E."/>
            <person name="Sorensen J.L."/>
            <person name="Fitzpatrick D.A."/>
            <person name="Frisvad J.C."/>
            <person name="Nielsen K.L."/>
        </authorList>
    </citation>
    <scope>NUCLEOTIDE SEQUENCE</scope>
    <source>
        <strain evidence="8">IBT 15450</strain>
    </source>
</reference>
<sequence>MALGYRRFLPSIFSSDVHFCLLYHFHASMKPTTSSTLSRGKRSPSALRESRPRKREKYTRRACSLCKIRKVKCSGTQPCSRCDELRSECTYNEPFQSDHDGFDPQPAHQDLESTVLRMNRICEQMQQSMGRFGLVHPRGAYLQRRHWSDELPRPSKPLAHTDFQYTLNLTQDAMRARDLTPPQDSASGHHSVADDELKYPDTLITLLQAARPILELGHEKVTQLFTIFKDEVYPIYPCISLELGYGAIDVIFSHLTHAATGATSKLDMIDVELTKSVLAIALLVRGETQNVLAVDLEAQLAWSVDSCLDQEKPQVEDVVMATLLSVYLDLKQRPVKAWRMSGVAARLCLELGLHREKFFEDVKALPQRIIDWKRLFACVYRIDRKCSFYSGLPWTLHDRDLDASVLRIEPQGSYLSTMISLDSNLSEIWTLVNAPSSQTKNNAERIEFLTFQLQKLVDKIPTEDFVSPEPTVIPPAWLQTGLKHFCHLRVHHIRILTQIGAFGSLRDLISLPASAKSLLTAAAKSVDLHSRMADAGEISPFLLPTAVKLLLTSLSIMLFSVSHRPEEYGPMCSKPFQTAIIILHNLQNCVKDLDSKIFSTLEVLEKIAGINEASHSKTLAPVFNRKESTRNNVYQGESFGEGTLFDELPTPDSELFSLLGDVGMAATDMLHFDDIFG</sequence>
<gene>
    <name evidence="8" type="ORF">N7460_013052</name>
</gene>
<feature type="domain" description="Zn(2)-C6 fungal-type" evidence="7">
    <location>
        <begin position="62"/>
        <end position="91"/>
    </location>
</feature>
<keyword evidence="3" id="KW-0238">DNA-binding</keyword>
<dbReference type="PROSITE" id="PS00463">
    <property type="entry name" value="ZN2_CY6_FUNGAL_1"/>
    <property type="match status" value="1"/>
</dbReference>
<protein>
    <recommendedName>
        <fullName evidence="7">Zn(2)-C6 fungal-type domain-containing protein</fullName>
    </recommendedName>
</protein>
<evidence type="ECO:0000256" key="3">
    <source>
        <dbReference type="ARBA" id="ARBA00023125"/>
    </source>
</evidence>
<comment type="caution">
    <text evidence="8">The sequence shown here is derived from an EMBL/GenBank/DDBJ whole genome shotgun (WGS) entry which is preliminary data.</text>
</comment>
<evidence type="ECO:0000313" key="9">
    <source>
        <dbReference type="Proteomes" id="UP001219568"/>
    </source>
</evidence>
<dbReference type="InterPro" id="IPR036864">
    <property type="entry name" value="Zn2-C6_fun-type_DNA-bd_sf"/>
</dbReference>
<dbReference type="SMART" id="SM00066">
    <property type="entry name" value="GAL4"/>
    <property type="match status" value="1"/>
</dbReference>
<evidence type="ECO:0000256" key="4">
    <source>
        <dbReference type="ARBA" id="ARBA00023163"/>
    </source>
</evidence>
<dbReference type="InterPro" id="IPR050987">
    <property type="entry name" value="AtrR-like"/>
</dbReference>
<dbReference type="Pfam" id="PF04082">
    <property type="entry name" value="Fungal_trans"/>
    <property type="match status" value="1"/>
</dbReference>
<dbReference type="CDD" id="cd00067">
    <property type="entry name" value="GAL4"/>
    <property type="match status" value="1"/>
</dbReference>
<dbReference type="Proteomes" id="UP001219568">
    <property type="component" value="Unassembled WGS sequence"/>
</dbReference>
<keyword evidence="1" id="KW-0479">Metal-binding</keyword>
<dbReference type="Gene3D" id="4.10.240.10">
    <property type="entry name" value="Zn(2)-C6 fungal-type DNA-binding domain"/>
    <property type="match status" value="1"/>
</dbReference>
<evidence type="ECO:0000313" key="8">
    <source>
        <dbReference type="EMBL" id="KAJ6022657.1"/>
    </source>
</evidence>
<dbReference type="GO" id="GO:0000981">
    <property type="term" value="F:DNA-binding transcription factor activity, RNA polymerase II-specific"/>
    <property type="evidence" value="ECO:0007669"/>
    <property type="project" value="InterPro"/>
</dbReference>
<evidence type="ECO:0000256" key="2">
    <source>
        <dbReference type="ARBA" id="ARBA00023015"/>
    </source>
</evidence>
<evidence type="ECO:0000256" key="5">
    <source>
        <dbReference type="ARBA" id="ARBA00023242"/>
    </source>
</evidence>
<keyword evidence="2" id="KW-0805">Transcription regulation</keyword>
<dbReference type="GO" id="GO:0008270">
    <property type="term" value="F:zinc ion binding"/>
    <property type="evidence" value="ECO:0007669"/>
    <property type="project" value="InterPro"/>
</dbReference>
<evidence type="ECO:0000256" key="6">
    <source>
        <dbReference type="SAM" id="MobiDB-lite"/>
    </source>
</evidence>
<name>A0AAD6HY71_PENCN</name>
<dbReference type="Pfam" id="PF00172">
    <property type="entry name" value="Zn_clus"/>
    <property type="match status" value="1"/>
</dbReference>
<accession>A0AAD6HY71</accession>
<dbReference type="AlphaFoldDB" id="A0AAD6HY71"/>
<dbReference type="PANTHER" id="PTHR46910">
    <property type="entry name" value="TRANSCRIPTION FACTOR PDR1"/>
    <property type="match status" value="1"/>
</dbReference>
<dbReference type="SMART" id="SM00906">
    <property type="entry name" value="Fungal_trans"/>
    <property type="match status" value="1"/>
</dbReference>
<reference evidence="8" key="2">
    <citation type="submission" date="2023-01" db="EMBL/GenBank/DDBJ databases">
        <authorList>
            <person name="Petersen C."/>
        </authorList>
    </citation>
    <scope>NUCLEOTIDE SEQUENCE</scope>
    <source>
        <strain evidence="8">IBT 15450</strain>
    </source>
</reference>
<dbReference type="EMBL" id="JAQJZL010000016">
    <property type="protein sequence ID" value="KAJ6022657.1"/>
    <property type="molecule type" value="Genomic_DNA"/>
</dbReference>
<dbReference type="CDD" id="cd12148">
    <property type="entry name" value="fungal_TF_MHR"/>
    <property type="match status" value="1"/>
</dbReference>
<keyword evidence="4" id="KW-0804">Transcription</keyword>
<dbReference type="InterPro" id="IPR007219">
    <property type="entry name" value="XnlR_reg_dom"/>
</dbReference>
<dbReference type="GO" id="GO:0006351">
    <property type="term" value="P:DNA-templated transcription"/>
    <property type="evidence" value="ECO:0007669"/>
    <property type="project" value="InterPro"/>
</dbReference>
<proteinExistence type="predicted"/>
<dbReference type="GO" id="GO:0003677">
    <property type="term" value="F:DNA binding"/>
    <property type="evidence" value="ECO:0007669"/>
    <property type="project" value="UniProtKB-KW"/>
</dbReference>